<evidence type="ECO:0008006" key="5">
    <source>
        <dbReference type="Google" id="ProtNLM"/>
    </source>
</evidence>
<feature type="signal peptide" evidence="2">
    <location>
        <begin position="1"/>
        <end position="22"/>
    </location>
</feature>
<dbReference type="RefSeq" id="WP_155671081.1">
    <property type="nucleotide sequence ID" value="NZ_WOCA01000020.1"/>
</dbReference>
<gene>
    <name evidence="3" type="ORF">GMD78_18480</name>
</gene>
<dbReference type="Proteomes" id="UP000469125">
    <property type="component" value="Unassembled WGS sequence"/>
</dbReference>
<reference evidence="3 4" key="1">
    <citation type="submission" date="2019-11" db="EMBL/GenBank/DDBJ databases">
        <authorList>
            <person name="Li X."/>
        </authorList>
    </citation>
    <scope>NUCLEOTIDE SEQUENCE [LARGE SCALE GENOMIC DNA]</scope>
    <source>
        <strain evidence="3 4">L9</strain>
    </source>
</reference>
<dbReference type="PROSITE" id="PS51257">
    <property type="entry name" value="PROKAR_LIPOPROTEIN"/>
    <property type="match status" value="1"/>
</dbReference>
<feature type="compositionally biased region" description="Basic and acidic residues" evidence="1">
    <location>
        <begin position="41"/>
        <end position="51"/>
    </location>
</feature>
<dbReference type="EMBL" id="WOCA01000020">
    <property type="protein sequence ID" value="MUK90364.1"/>
    <property type="molecule type" value="Genomic_DNA"/>
</dbReference>
<evidence type="ECO:0000313" key="3">
    <source>
        <dbReference type="EMBL" id="MUK90364.1"/>
    </source>
</evidence>
<evidence type="ECO:0000313" key="4">
    <source>
        <dbReference type="Proteomes" id="UP000469125"/>
    </source>
</evidence>
<organism evidence="3 4">
    <name type="scientific">Ornithinibacillus caprae</name>
    <dbReference type="NCBI Taxonomy" id="2678566"/>
    <lineage>
        <taxon>Bacteria</taxon>
        <taxon>Bacillati</taxon>
        <taxon>Bacillota</taxon>
        <taxon>Bacilli</taxon>
        <taxon>Bacillales</taxon>
        <taxon>Bacillaceae</taxon>
        <taxon>Ornithinibacillus</taxon>
    </lineage>
</organism>
<protein>
    <recommendedName>
        <fullName evidence="5">Lipoprotein</fullName>
    </recommendedName>
</protein>
<comment type="caution">
    <text evidence="3">The sequence shown here is derived from an EMBL/GenBank/DDBJ whole genome shotgun (WGS) entry which is preliminary data.</text>
</comment>
<feature type="chain" id="PRO_5039017048" description="Lipoprotein" evidence="2">
    <location>
        <begin position="23"/>
        <end position="205"/>
    </location>
</feature>
<accession>A0A6N8FP52</accession>
<feature type="region of interest" description="Disordered" evidence="1">
    <location>
        <begin position="28"/>
        <end position="51"/>
    </location>
</feature>
<evidence type="ECO:0000256" key="2">
    <source>
        <dbReference type="SAM" id="SignalP"/>
    </source>
</evidence>
<keyword evidence="2" id="KW-0732">Signal</keyword>
<evidence type="ECO:0000256" key="1">
    <source>
        <dbReference type="SAM" id="MobiDB-lite"/>
    </source>
</evidence>
<keyword evidence="4" id="KW-1185">Reference proteome</keyword>
<proteinExistence type="predicted"/>
<name>A0A6N8FP52_9BACI</name>
<dbReference type="AlphaFoldDB" id="A0A6N8FP52"/>
<sequence>MRNIRNILKFAFFIVLAFVLTACGSSNDDNTTSGSEGAEQVEDKQTNEEESVEREQLELAFEVKVYDAENNVLNVSYEANLPNDTVIYRAVLKDEEGKSQLIEYEVTVDEAQEIAFSLEGIDKEALVNKEYHLVFEFNVTEKTNSNLFEDKSLGGSFAEMDEAYSDSDQVVVTDLGVDDAYTISLMSSNTNPIAAEKFEEESASE</sequence>